<dbReference type="InterPro" id="IPR001182">
    <property type="entry name" value="FtsW/RodA"/>
</dbReference>
<evidence type="ECO:0000256" key="14">
    <source>
        <dbReference type="ARBA" id="ARBA00044770"/>
    </source>
</evidence>
<keyword evidence="18" id="KW-1185">Reference proteome</keyword>
<feature type="transmembrane region" description="Helical" evidence="16">
    <location>
        <begin position="327"/>
        <end position="346"/>
    </location>
</feature>
<keyword evidence="5" id="KW-0133">Cell shape</keyword>
<evidence type="ECO:0000256" key="9">
    <source>
        <dbReference type="ARBA" id="ARBA00032370"/>
    </source>
</evidence>
<gene>
    <name evidence="17" type="ORF">GCM10022408_15780</name>
</gene>
<evidence type="ECO:0000256" key="3">
    <source>
        <dbReference type="ARBA" id="ARBA00022679"/>
    </source>
</evidence>
<proteinExistence type="inferred from homology"/>
<evidence type="ECO:0000256" key="8">
    <source>
        <dbReference type="ARBA" id="ARBA00023136"/>
    </source>
</evidence>
<evidence type="ECO:0000256" key="15">
    <source>
        <dbReference type="ARBA" id="ARBA00049902"/>
    </source>
</evidence>
<dbReference type="EMBL" id="BAABDJ010000009">
    <property type="protein sequence ID" value="GAA4004839.1"/>
    <property type="molecule type" value="Genomic_DNA"/>
</dbReference>
<evidence type="ECO:0000256" key="1">
    <source>
        <dbReference type="ARBA" id="ARBA00004141"/>
    </source>
</evidence>
<accession>A0ABP7S1B7</accession>
<feature type="transmembrane region" description="Helical" evidence="16">
    <location>
        <begin position="176"/>
        <end position="209"/>
    </location>
</feature>
<name>A0ABP7S1B7_9BACT</name>
<organism evidence="17 18">
    <name type="scientific">Hymenobacter fastidiosus</name>
    <dbReference type="NCBI Taxonomy" id="486264"/>
    <lineage>
        <taxon>Bacteria</taxon>
        <taxon>Pseudomonadati</taxon>
        <taxon>Bacteroidota</taxon>
        <taxon>Cytophagia</taxon>
        <taxon>Cytophagales</taxon>
        <taxon>Hymenobacteraceae</taxon>
        <taxon>Hymenobacter</taxon>
    </lineage>
</organism>
<evidence type="ECO:0000256" key="12">
    <source>
        <dbReference type="ARBA" id="ARBA00041185"/>
    </source>
</evidence>
<protein>
    <recommendedName>
        <fullName evidence="12">Probable peptidoglycan glycosyltransferase FtsW</fullName>
        <ecNumber evidence="14">2.4.99.28</ecNumber>
    </recommendedName>
    <alternativeName>
        <fullName evidence="13">Cell division protein FtsW</fullName>
    </alternativeName>
    <alternativeName>
        <fullName evidence="10">Cell wall polymerase</fullName>
    </alternativeName>
    <alternativeName>
        <fullName evidence="9">Peptidoglycan polymerase</fullName>
    </alternativeName>
</protein>
<dbReference type="Proteomes" id="UP001500567">
    <property type="component" value="Unassembled WGS sequence"/>
</dbReference>
<keyword evidence="2" id="KW-0328">Glycosyltransferase</keyword>
<evidence type="ECO:0000256" key="5">
    <source>
        <dbReference type="ARBA" id="ARBA00022960"/>
    </source>
</evidence>
<reference evidence="18" key="1">
    <citation type="journal article" date="2019" name="Int. J. Syst. Evol. Microbiol.">
        <title>The Global Catalogue of Microorganisms (GCM) 10K type strain sequencing project: providing services to taxonomists for standard genome sequencing and annotation.</title>
        <authorList>
            <consortium name="The Broad Institute Genomics Platform"/>
            <consortium name="The Broad Institute Genome Sequencing Center for Infectious Disease"/>
            <person name="Wu L."/>
            <person name="Ma J."/>
        </authorList>
    </citation>
    <scope>NUCLEOTIDE SEQUENCE [LARGE SCALE GENOMIC DNA]</scope>
    <source>
        <strain evidence="18">JCM 17224</strain>
    </source>
</reference>
<evidence type="ECO:0000313" key="17">
    <source>
        <dbReference type="EMBL" id="GAA4004839.1"/>
    </source>
</evidence>
<evidence type="ECO:0000256" key="10">
    <source>
        <dbReference type="ARBA" id="ARBA00033270"/>
    </source>
</evidence>
<evidence type="ECO:0000256" key="2">
    <source>
        <dbReference type="ARBA" id="ARBA00022676"/>
    </source>
</evidence>
<comment type="similarity">
    <text evidence="11">Belongs to the SEDS family. FtsW subfamily.</text>
</comment>
<comment type="subcellular location">
    <subcellularLocation>
        <location evidence="1">Membrane</location>
        <topology evidence="1">Multi-pass membrane protein</topology>
    </subcellularLocation>
</comment>
<sequence>MATAIPYKVSLLNTRYSVLNAMEIIKNWLQRNLKGDPILWAIVILFSIISIAVVYSATGTLAYKKMSGNTEYFLFKHTSLIVVGLAFMWLAHRIDYRYYSRLSLYALLLSVPLLLFTFFLGGTTLNEASRWLTIPVINQTFQPSDLAKLALIAHVASMLSRRQQNVQDFRTTLLPVMLWVGLICGIIIMSNASTALLLFGTCLLLMFLGRVPLKQMAVMVAIGAVVGGIGLSTGQRLKTVQSRLESFTDKSKPVPFQLEHSYIAIATGGITGKGPGQSTERNILPHPYSDFIYAVIIEEYGMIGGVVVLFLYLAFLYRGLKTVMNSYGAFGGLLSAGLSFSLVLQAMVNMGVAVGLGPITGLPLPLLSMGGTSLIFTGISIGIILSVSRGEREVRPMTGEPADTMRIPKKTAYA</sequence>
<dbReference type="PANTHER" id="PTHR30474">
    <property type="entry name" value="CELL CYCLE PROTEIN"/>
    <property type="match status" value="1"/>
</dbReference>
<keyword evidence="6" id="KW-0573">Peptidoglycan synthesis</keyword>
<feature type="transmembrane region" description="Helical" evidence="16">
    <location>
        <begin position="216"/>
        <end position="234"/>
    </location>
</feature>
<dbReference type="EC" id="2.4.99.28" evidence="14"/>
<evidence type="ECO:0000256" key="16">
    <source>
        <dbReference type="SAM" id="Phobius"/>
    </source>
</evidence>
<feature type="transmembrane region" description="Helical" evidence="16">
    <location>
        <begin position="102"/>
        <end position="122"/>
    </location>
</feature>
<dbReference type="Pfam" id="PF01098">
    <property type="entry name" value="FTSW_RODA_SPOVE"/>
    <property type="match status" value="1"/>
</dbReference>
<evidence type="ECO:0000256" key="6">
    <source>
        <dbReference type="ARBA" id="ARBA00022984"/>
    </source>
</evidence>
<feature type="transmembrane region" description="Helical" evidence="16">
    <location>
        <begin position="291"/>
        <end position="315"/>
    </location>
</feature>
<keyword evidence="8 16" id="KW-0472">Membrane</keyword>
<feature type="transmembrane region" description="Helical" evidence="16">
    <location>
        <begin position="38"/>
        <end position="57"/>
    </location>
</feature>
<evidence type="ECO:0000256" key="4">
    <source>
        <dbReference type="ARBA" id="ARBA00022692"/>
    </source>
</evidence>
<evidence type="ECO:0000313" key="18">
    <source>
        <dbReference type="Proteomes" id="UP001500567"/>
    </source>
</evidence>
<dbReference type="PANTHER" id="PTHR30474:SF2">
    <property type="entry name" value="PEPTIDOGLYCAN GLYCOSYLTRANSFERASE FTSW-RELATED"/>
    <property type="match status" value="1"/>
</dbReference>
<comment type="catalytic activity">
    <reaction evidence="15">
        <text>[GlcNAc-(1-&gt;4)-Mur2Ac(oyl-L-Ala-gamma-D-Glu-L-Lys-D-Ala-D-Ala)](n)-di-trans,octa-cis-undecaprenyl diphosphate + beta-D-GlcNAc-(1-&gt;4)-Mur2Ac(oyl-L-Ala-gamma-D-Glu-L-Lys-D-Ala-D-Ala)-di-trans,octa-cis-undecaprenyl diphosphate = [GlcNAc-(1-&gt;4)-Mur2Ac(oyl-L-Ala-gamma-D-Glu-L-Lys-D-Ala-D-Ala)](n+1)-di-trans,octa-cis-undecaprenyl diphosphate + di-trans,octa-cis-undecaprenyl diphosphate + H(+)</text>
        <dbReference type="Rhea" id="RHEA:23708"/>
        <dbReference type="Rhea" id="RHEA-COMP:9602"/>
        <dbReference type="Rhea" id="RHEA-COMP:9603"/>
        <dbReference type="ChEBI" id="CHEBI:15378"/>
        <dbReference type="ChEBI" id="CHEBI:58405"/>
        <dbReference type="ChEBI" id="CHEBI:60033"/>
        <dbReference type="ChEBI" id="CHEBI:78435"/>
        <dbReference type="EC" id="2.4.99.28"/>
    </reaction>
</comment>
<comment type="caution">
    <text evidence="17">The sequence shown here is derived from an EMBL/GenBank/DDBJ whole genome shotgun (WGS) entry which is preliminary data.</text>
</comment>
<feature type="transmembrane region" description="Helical" evidence="16">
    <location>
        <begin position="366"/>
        <end position="387"/>
    </location>
</feature>
<keyword evidence="7 16" id="KW-1133">Transmembrane helix</keyword>
<evidence type="ECO:0000256" key="11">
    <source>
        <dbReference type="ARBA" id="ARBA00038053"/>
    </source>
</evidence>
<feature type="transmembrane region" description="Helical" evidence="16">
    <location>
        <begin position="72"/>
        <end position="90"/>
    </location>
</feature>
<evidence type="ECO:0000256" key="13">
    <source>
        <dbReference type="ARBA" id="ARBA00041418"/>
    </source>
</evidence>
<keyword evidence="3" id="KW-0808">Transferase</keyword>
<keyword evidence="4 16" id="KW-0812">Transmembrane</keyword>
<evidence type="ECO:0000256" key="7">
    <source>
        <dbReference type="ARBA" id="ARBA00022989"/>
    </source>
</evidence>